<reference evidence="3" key="1">
    <citation type="submission" date="2021-06" db="EMBL/GenBank/DDBJ databases">
        <authorList>
            <person name="Kallberg Y."/>
            <person name="Tangrot J."/>
            <person name="Rosling A."/>
        </authorList>
    </citation>
    <scope>NUCLEOTIDE SEQUENCE</scope>
    <source>
        <strain evidence="3">IN212</strain>
    </source>
</reference>
<evidence type="ECO:0000256" key="1">
    <source>
        <dbReference type="SAM" id="Coils"/>
    </source>
</evidence>
<dbReference type="OrthoDB" id="2306657at2759"/>
<keyword evidence="1" id="KW-0175">Coiled coil</keyword>
<dbReference type="EMBL" id="CAJVPZ010074815">
    <property type="protein sequence ID" value="CAG8803403.1"/>
    <property type="molecule type" value="Genomic_DNA"/>
</dbReference>
<organism evidence="3 4">
    <name type="scientific">Racocetra fulgida</name>
    <dbReference type="NCBI Taxonomy" id="60492"/>
    <lineage>
        <taxon>Eukaryota</taxon>
        <taxon>Fungi</taxon>
        <taxon>Fungi incertae sedis</taxon>
        <taxon>Mucoromycota</taxon>
        <taxon>Glomeromycotina</taxon>
        <taxon>Glomeromycetes</taxon>
        <taxon>Diversisporales</taxon>
        <taxon>Gigasporaceae</taxon>
        <taxon>Racocetra</taxon>
    </lineage>
</organism>
<sequence length="184" mass="21078">EEVPMLENEPAITILSDEELNESEYVLQIDFSHLESIRGNHIFTRPIHSEMTQLCEIHTKLIKEMKKELESQNKKNQTVNKDNGIQELAQTITNPIGIKTKGRRSGKRIKAFNDTTNIMKGKKAKHLRIQEASNSTRNNMLYSGKSFMTVMSLLFDLSLFAYYLIIIFVESDVAVIEPMSNAEE</sequence>
<evidence type="ECO:0000256" key="2">
    <source>
        <dbReference type="SAM" id="Phobius"/>
    </source>
</evidence>
<keyword evidence="2" id="KW-1133">Transmembrane helix</keyword>
<accession>A0A9N9K1E3</accession>
<dbReference type="AlphaFoldDB" id="A0A9N9K1E3"/>
<dbReference type="Proteomes" id="UP000789396">
    <property type="component" value="Unassembled WGS sequence"/>
</dbReference>
<keyword evidence="4" id="KW-1185">Reference proteome</keyword>
<feature type="non-terminal residue" evidence="3">
    <location>
        <position position="1"/>
    </location>
</feature>
<evidence type="ECO:0000313" key="3">
    <source>
        <dbReference type="EMBL" id="CAG8803403.1"/>
    </source>
</evidence>
<comment type="caution">
    <text evidence="3">The sequence shown here is derived from an EMBL/GenBank/DDBJ whole genome shotgun (WGS) entry which is preliminary data.</text>
</comment>
<protein>
    <submittedName>
        <fullName evidence="3">18665_t:CDS:1</fullName>
    </submittedName>
</protein>
<feature type="transmembrane region" description="Helical" evidence="2">
    <location>
        <begin position="147"/>
        <end position="169"/>
    </location>
</feature>
<evidence type="ECO:0000313" key="4">
    <source>
        <dbReference type="Proteomes" id="UP000789396"/>
    </source>
</evidence>
<name>A0A9N9K1E3_9GLOM</name>
<feature type="coiled-coil region" evidence="1">
    <location>
        <begin position="55"/>
        <end position="82"/>
    </location>
</feature>
<keyword evidence="2" id="KW-0472">Membrane</keyword>
<gene>
    <name evidence="3" type="ORF">RFULGI_LOCUS17971</name>
</gene>
<keyword evidence="2" id="KW-0812">Transmembrane</keyword>
<feature type="non-terminal residue" evidence="3">
    <location>
        <position position="184"/>
    </location>
</feature>
<proteinExistence type="predicted"/>